<name>A0A9N8HU10_9STRA</name>
<dbReference type="PANTHER" id="PTHR13802:SF52">
    <property type="entry name" value="MUCIN-4"/>
    <property type="match status" value="1"/>
</dbReference>
<keyword evidence="4" id="KW-1185">Reference proteome</keyword>
<keyword evidence="3" id="KW-0418">Kinase</keyword>
<feature type="domain" description="VWFD" evidence="2">
    <location>
        <begin position="374"/>
        <end position="579"/>
    </location>
</feature>
<feature type="compositionally biased region" description="Low complexity" evidence="1">
    <location>
        <begin position="1"/>
        <end position="27"/>
    </location>
</feature>
<dbReference type="InterPro" id="IPR001846">
    <property type="entry name" value="VWF_type-D"/>
</dbReference>
<evidence type="ECO:0000313" key="3">
    <source>
        <dbReference type="EMBL" id="CAB9525866.1"/>
    </source>
</evidence>
<feature type="region of interest" description="Disordered" evidence="1">
    <location>
        <begin position="1"/>
        <end position="28"/>
    </location>
</feature>
<reference evidence="3" key="1">
    <citation type="submission" date="2020-06" db="EMBL/GenBank/DDBJ databases">
        <authorList>
            <consortium name="Plant Systems Biology data submission"/>
        </authorList>
    </citation>
    <scope>NUCLEOTIDE SEQUENCE</scope>
    <source>
        <strain evidence="3">D6</strain>
    </source>
</reference>
<dbReference type="Pfam" id="PF00094">
    <property type="entry name" value="VWD"/>
    <property type="match status" value="1"/>
</dbReference>
<gene>
    <name evidence="3" type="ORF">SEMRO_1740_G294600.1</name>
</gene>
<sequence>MPSSSPSDAPSSTPSSTPSSVPSSSPTGEHYRCVDSWAHDDDSYVCSDSLGYEYGGWTNGKFGFGMPGCDVCNCPPCESTPARKLSQTGTKRPNVLVPGARALDDAADCTCLCPETGATQLAAGVLTSKSMDLYIGVTANCGPKGGKVGTVYLTPNSDGTISVTYSMVGGFFMTDTNLYVGADSLPVGTNGGYLAPVDFPFGHANSTTTSRSFTMATPSCDFFVAAHAKVCGDFPTFSPTTSPSSLPSTSPSGSPTSTPSSSPSTNPSSRPSSSPSSQPSVRPTASPSASPTNVLSAAPTLQTQQCVHTWGFDDESSVCADDMGLGMWAWTNGKYGTSECKECSCPDCNGPEDRHLGPPKEVEPVPLPQKCRGYVASWSGDPHMRTFNKLRYDCQGEGEFQVLKSLNSTFELQGRFVKFVQNRRPTVTSSIVFNTGDGEPKIQINVPPNADNGCTPYMFVDGVPRDIGEQGVGVKSVQVQKVSTRGKEGFIVYYHGSKVQLTAMAKKSSRNGCVLAAKLCLPYEYERSQESFVGLLGTPNSKKNDDWMTPNGTVLPIPTRRKDLRFGPAYDFCVDNYCIREKEKSMFNYTEGESFEKYFGCDQRADLETETCVSNPPGILKDICGRITPDAACLIDGCIGGPADAKKYIDAQEDLTDKMCGKQIFYEDFNEDMGGSWGKIYEKDRHKFLWLTKYHNKMSADFTVPQEADVITLEFDFYELGGWERSGSHDESLFVYVNDAKIDIAGFSSDGKTDDSFVHDVNQGIAWTRRATTRSCDLGLGGTKDQIHKVTLNINSAYFEKDGNLTIGIEVVIKDEDSKKKESAGIDNFILVAYGESCDFPPANGRAAPPKIEIPDKLPVTCDGNVATFWGDPHMITFDGVKYDCQGAGEFTILKTLNSNMESKFEIQGRFVSFNAQRRITVTRGVVVREAGVPTVQISVPSAYDKKCPVTLHVNGAERSLLDGTGFDDVVVRQVGNSIVMYYPRTRVQLVAKLSKSTKYGCLMSTKVCLPEDYRPNEKIIGLLGTPNEDKTDEWMTPDGSPYVIPPSEKGRNNRYRRNYEYCTTQWCAETESASIFAYLPGESFDMYNRCGSVYEGKMEACTANPPQWAIDIVGEHDDRCLFECCAGGEEACKQCIDLEVDLMEEKNCAEQVAFENFDVDGVIGSGWDNLMIDYLPDSGHNFLGLMHRDSEPISKEFSIPSFAQRVTIEFKLYEIDDWSKKCVDTPANRRKLESSTKTTTICHKTKNVQKPYNVIKVSTETVLIFLNTHPASLRPGDAIPDSQGLWVNQICNVVDSEEKSLVGTRTKVQKAVVCKDNKFLVTIGQKLFDLKTFTDHDSKFHPGNYKTGYRSGIRWKRQAVTSAANLGFSNAHKDQVHQVTISVPRHFFIDGKLKLSFDVDVMKEWDEVGAGVDDLRITARSRKCKDIKDPNLERLKRELIAARRKANRLRATAERNARIEARRKARKEKAQERALERAKDRTERARARAAKRAADYALRVKTLKARKVLYTLMKKKQADLRAEAAAKRKAELEARARTAAKTKLEAALARAKKLSDKARARAHSRWESELKRVKFEAEKARKAAENARIKAEQRAERAIKRAEDAANAARQASLKKKTSETAKAIANAEKKLAAAKRAADKARQRAELARQRAKIARDKAKAAAKKKADSVKQAAVKKHLLRVADEERALSRAETRLRQRETDVKTKFDKDVKSVKTLADKTKKTVVENQIKKEADEEKARKRASSRLLERDTFIKTKYFDKNVNNVKTWADRAKKTVVDNHLKKEADEEKARKRASSRLLERDTFIKTKYFDKNVNNVKKWVSSAKTTAVQNQIKKEEDERKAKSKAEARFVKRDDDVKKKLFDRNVNNVMNKANQAKNRALDKKYPICKKRANKNQYSLVKVKKRDEEGFLSKNKGSLLPGDAIPNSDPERWVNQRCRVVDSEAKSQKRRGRRTLRALLEEEAELITMERKLEEEDEDCNCLCSSGGGKENEVALEAAKTITLYSESSGTDCGPAGLKVGTVSITPDKSGDNVTFTYNMDAGYVMLDTHLHVGADPLPNWEEMAVLPSVSEFGYTHEGVPMISKSYTVNMKSCGFYAAAHARVCGAFPTQSPSSAPSSVPSSEPTGMPSDLPSGAPSMVPTESPSIQPSEIPSGGPTTSPSEFPSAFPTESPSAAPSGYPTDSPSEVPTYYPTSSPTEKDEGGGDEDDEGSTCNYAPDIFDSPYTVAGVDYNVYSGEERRVLSSNNDKEETSSSNTQHLAGDEGNNKPNDSAADGGLVAPAKEDNNNNKDTASNNNVECRVAYAYHTPRVSKSFTDLGFTDGFDNQGSDITWGWTNGPLAASNYAYSMELFTNNDKSTPVGTMSVAYDAEGEAVVTVEAAVRLWLKNVNAFVGHSRLPVSGDDGMEIINPDQFPVSHDRMALSRSFTVTELDGSTPIYVVAEATVCGVRNNNNNDSEKETVEAKPKSLLGSVGGFFQKLL</sequence>
<feature type="region of interest" description="Disordered" evidence="1">
    <location>
        <begin position="1462"/>
        <end position="1484"/>
    </location>
</feature>
<accession>A0A9N8HU10</accession>
<evidence type="ECO:0000259" key="2">
    <source>
        <dbReference type="PROSITE" id="PS51233"/>
    </source>
</evidence>
<dbReference type="PANTHER" id="PTHR13802">
    <property type="entry name" value="MUCIN 4-RELATED"/>
    <property type="match status" value="1"/>
</dbReference>
<dbReference type="InterPro" id="IPR051495">
    <property type="entry name" value="Epithelial_Barrier/Signaling"/>
</dbReference>
<feature type="compositionally biased region" description="Polar residues" evidence="1">
    <location>
        <begin position="281"/>
        <end position="295"/>
    </location>
</feature>
<keyword evidence="3" id="KW-0675">Receptor</keyword>
<dbReference type="PROSITE" id="PS51233">
    <property type="entry name" value="VWFD"/>
    <property type="match status" value="2"/>
</dbReference>
<feature type="region of interest" description="Disordered" evidence="1">
    <location>
        <begin position="2243"/>
        <end position="2296"/>
    </location>
</feature>
<dbReference type="OrthoDB" id="6051552at2759"/>
<feature type="compositionally biased region" description="Polar residues" evidence="1">
    <location>
        <begin position="2160"/>
        <end position="2199"/>
    </location>
</feature>
<dbReference type="EMBL" id="CAICTM010001738">
    <property type="protein sequence ID" value="CAB9525866.1"/>
    <property type="molecule type" value="Genomic_DNA"/>
</dbReference>
<feature type="compositionally biased region" description="Low complexity" evidence="1">
    <location>
        <begin position="2145"/>
        <end position="2159"/>
    </location>
</feature>
<comment type="caution">
    <text evidence="3">The sequence shown here is derived from an EMBL/GenBank/DDBJ whole genome shotgun (WGS) entry which is preliminary data.</text>
</comment>
<feature type="compositionally biased region" description="Low complexity" evidence="1">
    <location>
        <begin position="240"/>
        <end position="280"/>
    </location>
</feature>
<evidence type="ECO:0000313" key="4">
    <source>
        <dbReference type="Proteomes" id="UP001153069"/>
    </source>
</evidence>
<dbReference type="SMART" id="SM00216">
    <property type="entry name" value="VWD"/>
    <property type="match status" value="2"/>
</dbReference>
<keyword evidence="3" id="KW-0808">Transferase</keyword>
<organism evidence="3 4">
    <name type="scientific">Seminavis robusta</name>
    <dbReference type="NCBI Taxonomy" id="568900"/>
    <lineage>
        <taxon>Eukaryota</taxon>
        <taxon>Sar</taxon>
        <taxon>Stramenopiles</taxon>
        <taxon>Ochrophyta</taxon>
        <taxon>Bacillariophyta</taxon>
        <taxon>Bacillariophyceae</taxon>
        <taxon>Bacillariophycidae</taxon>
        <taxon>Naviculales</taxon>
        <taxon>Naviculaceae</taxon>
        <taxon>Seminavis</taxon>
    </lineage>
</organism>
<dbReference type="Proteomes" id="UP001153069">
    <property type="component" value="Unassembled WGS sequence"/>
</dbReference>
<evidence type="ECO:0000256" key="1">
    <source>
        <dbReference type="SAM" id="MobiDB-lite"/>
    </source>
</evidence>
<feature type="compositionally biased region" description="Low complexity" evidence="1">
    <location>
        <begin position="2114"/>
        <end position="2127"/>
    </location>
</feature>
<feature type="domain" description="VWFD" evidence="2">
    <location>
        <begin position="865"/>
        <end position="1064"/>
    </location>
</feature>
<protein>
    <submittedName>
        <fullName evidence="3">Receptor-like protein kinase</fullName>
    </submittedName>
</protein>
<dbReference type="GO" id="GO:0016301">
    <property type="term" value="F:kinase activity"/>
    <property type="evidence" value="ECO:0007669"/>
    <property type="project" value="UniProtKB-KW"/>
</dbReference>
<feature type="region of interest" description="Disordered" evidence="1">
    <location>
        <begin position="2111"/>
        <end position="2224"/>
    </location>
</feature>
<feature type="region of interest" description="Disordered" evidence="1">
    <location>
        <begin position="240"/>
        <end position="295"/>
    </location>
</feature>
<feature type="compositionally biased region" description="Basic and acidic residues" evidence="1">
    <location>
        <begin position="2243"/>
        <end position="2254"/>
    </location>
</feature>
<proteinExistence type="predicted"/>